<keyword evidence="3" id="KW-1185">Reference proteome</keyword>
<name>A0A1I5T3L4_9ACTN</name>
<dbReference type="STRING" id="1523247.SAMN05660464_4212"/>
<dbReference type="Proteomes" id="UP000198857">
    <property type="component" value="Unassembled WGS sequence"/>
</dbReference>
<reference evidence="3" key="1">
    <citation type="submission" date="2016-10" db="EMBL/GenBank/DDBJ databases">
        <authorList>
            <person name="Varghese N."/>
            <person name="Submissions S."/>
        </authorList>
    </citation>
    <scope>NUCLEOTIDE SEQUENCE [LARGE SCALE GENOMIC DNA]</scope>
    <source>
        <strain evidence="3">DSM 44208</strain>
    </source>
</reference>
<evidence type="ECO:0000256" key="1">
    <source>
        <dbReference type="SAM" id="MobiDB-lite"/>
    </source>
</evidence>
<protein>
    <submittedName>
        <fullName evidence="2">Uncharacterized protein</fullName>
    </submittedName>
</protein>
<evidence type="ECO:0000313" key="3">
    <source>
        <dbReference type="Proteomes" id="UP000198857"/>
    </source>
</evidence>
<organism evidence="2 3">
    <name type="scientific">Geodermatophilus dictyosporus</name>
    <dbReference type="NCBI Taxonomy" id="1523247"/>
    <lineage>
        <taxon>Bacteria</taxon>
        <taxon>Bacillati</taxon>
        <taxon>Actinomycetota</taxon>
        <taxon>Actinomycetes</taxon>
        <taxon>Geodermatophilales</taxon>
        <taxon>Geodermatophilaceae</taxon>
        <taxon>Geodermatophilus</taxon>
    </lineage>
</organism>
<dbReference type="AlphaFoldDB" id="A0A1I5T3L4"/>
<sequence>MAHGKGSTRMSGAVEVEPQGDHESVVRLPGDGAADEEAGDLPDVVELEDVAASHDGHLDAVRPAARP</sequence>
<dbReference type="EMBL" id="FOWQ01000008">
    <property type="protein sequence ID" value="SFP77619.1"/>
    <property type="molecule type" value="Genomic_DNA"/>
</dbReference>
<feature type="region of interest" description="Disordered" evidence="1">
    <location>
        <begin position="1"/>
        <end position="39"/>
    </location>
</feature>
<accession>A0A1I5T3L4</accession>
<gene>
    <name evidence="2" type="ORF">SAMN05660464_4212</name>
</gene>
<evidence type="ECO:0000313" key="2">
    <source>
        <dbReference type="EMBL" id="SFP77619.1"/>
    </source>
</evidence>
<proteinExistence type="predicted"/>